<evidence type="ECO:0000256" key="2">
    <source>
        <dbReference type="ARBA" id="ARBA00022676"/>
    </source>
</evidence>
<evidence type="ECO:0000256" key="6">
    <source>
        <dbReference type="ARBA" id="ARBA00023136"/>
    </source>
</evidence>
<dbReference type="Pfam" id="PF23452">
    <property type="entry name" value="HPAT"/>
    <property type="match status" value="1"/>
</dbReference>
<feature type="domain" description="Hydroxyproline O-arabinosyltransferase-like" evidence="9">
    <location>
        <begin position="226"/>
        <end position="434"/>
    </location>
</feature>
<dbReference type="AlphaFoldDB" id="A0A9N8DSK6"/>
<evidence type="ECO:0000313" key="10">
    <source>
        <dbReference type="EMBL" id="CAB9508278.1"/>
    </source>
</evidence>
<evidence type="ECO:0000313" key="11">
    <source>
        <dbReference type="Proteomes" id="UP001153069"/>
    </source>
</evidence>
<gene>
    <name evidence="10" type="ORF">SEMRO_341_G121380.1</name>
</gene>
<keyword evidence="5 8" id="KW-1133">Transmembrane helix</keyword>
<keyword evidence="2" id="KW-0328">Glycosyltransferase</keyword>
<feature type="transmembrane region" description="Helical" evidence="8">
    <location>
        <begin position="29"/>
        <end position="49"/>
    </location>
</feature>
<evidence type="ECO:0000256" key="3">
    <source>
        <dbReference type="ARBA" id="ARBA00022679"/>
    </source>
</evidence>
<sequence length="549" mass="61854">MPSALRRGRGKLVQTPLSRESQPRAAKPFLVYVAVSVVVILVLHVNLLLRIHPGMVQLETPTTLENPSEARRVEETKNQAPPSSKPKVLASGREKTTLSVFKDANCKGIAAKQITATSSEAVELLLDYLPKSAQIQGAGLAQVFVGDKYAYVGTVMELEGCVDFYNLFDDVQNDKSKFSVHSSLDSQVVTTARKQVDPALQRQFATVNDLSKPHTRFIFSCESSEYFGYQVYANALGFLKSMQTDASWLRLLTSQAPDDLSERFATFTAPRQLYSGFYHPINKADVIDKWMHSLDAPHPDDTLVVIDPDNWLINDIHKWATRVSAKHAMGQRAYYSQNPMLQELWQEICLNNCQTPTDFAAVPYVIKASDMKEVAPLWRSYSIDIKERFQNNVTFKEKYGPGLGVRWAAEMFGYNAACTHLNIKTTIANDMQIRDVDGGKRKFEFLNGKMPMIHMGRAWFPREKPEIAAPWRHSSSNEPGSIAASGIQVWCKCNQTAPKVLPWPLPDGLDFVSYHTLTLLHDSIEKFGPIPVNETWRKKRTVLYAWSHP</sequence>
<evidence type="ECO:0000256" key="5">
    <source>
        <dbReference type="ARBA" id="ARBA00022989"/>
    </source>
</evidence>
<dbReference type="PANTHER" id="PTHR31485:SF7">
    <property type="entry name" value="PEPTIDYL SERINE ALPHA-GALACTOSYLTRANSFERASE"/>
    <property type="match status" value="1"/>
</dbReference>
<comment type="subcellular location">
    <subcellularLocation>
        <location evidence="1">Membrane</location>
        <topology evidence="1">Single-pass membrane protein</topology>
    </subcellularLocation>
</comment>
<dbReference type="GO" id="GO:0016020">
    <property type="term" value="C:membrane"/>
    <property type="evidence" value="ECO:0007669"/>
    <property type="project" value="UniProtKB-SubCell"/>
</dbReference>
<accession>A0A9N8DSK6</accession>
<organism evidence="10 11">
    <name type="scientific">Seminavis robusta</name>
    <dbReference type="NCBI Taxonomy" id="568900"/>
    <lineage>
        <taxon>Eukaryota</taxon>
        <taxon>Sar</taxon>
        <taxon>Stramenopiles</taxon>
        <taxon>Ochrophyta</taxon>
        <taxon>Bacillariophyta</taxon>
        <taxon>Bacillariophyceae</taxon>
        <taxon>Bacillariophycidae</taxon>
        <taxon>Naviculales</taxon>
        <taxon>Naviculaceae</taxon>
        <taxon>Seminavis</taxon>
    </lineage>
</organism>
<reference evidence="10" key="1">
    <citation type="submission" date="2020-06" db="EMBL/GenBank/DDBJ databases">
        <authorList>
            <consortium name="Plant Systems Biology data submission"/>
        </authorList>
    </citation>
    <scope>NUCLEOTIDE SEQUENCE</scope>
    <source>
        <strain evidence="10">D6</strain>
    </source>
</reference>
<evidence type="ECO:0000256" key="7">
    <source>
        <dbReference type="SAM" id="MobiDB-lite"/>
    </source>
</evidence>
<protein>
    <recommendedName>
        <fullName evidence="9">Hydroxyproline O-arabinosyltransferase-like domain-containing protein</fullName>
    </recommendedName>
</protein>
<keyword evidence="11" id="KW-1185">Reference proteome</keyword>
<dbReference type="InterPro" id="IPR056508">
    <property type="entry name" value="HPAT-like"/>
</dbReference>
<dbReference type="OrthoDB" id="2015991at2759"/>
<dbReference type="PANTHER" id="PTHR31485">
    <property type="entry name" value="PEPTIDYL SERINE ALPHA-GALACTOSYLTRANSFERASE"/>
    <property type="match status" value="1"/>
</dbReference>
<evidence type="ECO:0000259" key="9">
    <source>
        <dbReference type="Pfam" id="PF23452"/>
    </source>
</evidence>
<feature type="region of interest" description="Disordered" evidence="7">
    <location>
        <begin position="62"/>
        <end position="89"/>
    </location>
</feature>
<evidence type="ECO:0000256" key="1">
    <source>
        <dbReference type="ARBA" id="ARBA00004167"/>
    </source>
</evidence>
<feature type="compositionally biased region" description="Basic and acidic residues" evidence="7">
    <location>
        <begin position="68"/>
        <end position="77"/>
    </location>
</feature>
<evidence type="ECO:0000256" key="4">
    <source>
        <dbReference type="ARBA" id="ARBA00022692"/>
    </source>
</evidence>
<dbReference type="InterPro" id="IPR044845">
    <property type="entry name" value="HPAT/SRGT1-like"/>
</dbReference>
<dbReference type="EMBL" id="CAICTM010000340">
    <property type="protein sequence ID" value="CAB9508278.1"/>
    <property type="molecule type" value="Genomic_DNA"/>
</dbReference>
<dbReference type="GO" id="GO:0016757">
    <property type="term" value="F:glycosyltransferase activity"/>
    <property type="evidence" value="ECO:0007669"/>
    <property type="project" value="UniProtKB-KW"/>
</dbReference>
<name>A0A9N8DSK6_9STRA</name>
<evidence type="ECO:0000256" key="8">
    <source>
        <dbReference type="SAM" id="Phobius"/>
    </source>
</evidence>
<keyword evidence="6 8" id="KW-0472">Membrane</keyword>
<comment type="caution">
    <text evidence="10">The sequence shown here is derived from an EMBL/GenBank/DDBJ whole genome shotgun (WGS) entry which is preliminary data.</text>
</comment>
<proteinExistence type="predicted"/>
<keyword evidence="3" id="KW-0808">Transferase</keyword>
<keyword evidence="4 8" id="KW-0812">Transmembrane</keyword>
<dbReference type="Proteomes" id="UP001153069">
    <property type="component" value="Unassembled WGS sequence"/>
</dbReference>